<reference evidence="2" key="1">
    <citation type="journal article" date="2019" name="Int. J. Syst. Evol. Microbiol.">
        <title>The Global Catalogue of Microorganisms (GCM) 10K type strain sequencing project: providing services to taxonomists for standard genome sequencing and annotation.</title>
        <authorList>
            <consortium name="The Broad Institute Genomics Platform"/>
            <consortium name="The Broad Institute Genome Sequencing Center for Infectious Disease"/>
            <person name="Wu L."/>
            <person name="Ma J."/>
        </authorList>
    </citation>
    <scope>NUCLEOTIDE SEQUENCE [LARGE SCALE GENOMIC DNA]</scope>
    <source>
        <strain evidence="2">JCM 15896</strain>
    </source>
</reference>
<organism evidence="1 2">
    <name type="scientific">Aliiglaciecola litoralis</name>
    <dbReference type="NCBI Taxonomy" id="582857"/>
    <lineage>
        <taxon>Bacteria</taxon>
        <taxon>Pseudomonadati</taxon>
        <taxon>Pseudomonadota</taxon>
        <taxon>Gammaproteobacteria</taxon>
        <taxon>Alteromonadales</taxon>
        <taxon>Alteromonadaceae</taxon>
        <taxon>Aliiglaciecola</taxon>
    </lineage>
</organism>
<accession>A0ABP3WWI3</accession>
<gene>
    <name evidence="1" type="ORF">GCM10009114_18480</name>
</gene>
<evidence type="ECO:0000313" key="2">
    <source>
        <dbReference type="Proteomes" id="UP001500359"/>
    </source>
</evidence>
<protein>
    <recommendedName>
        <fullName evidence="3">Integrase</fullName>
    </recommendedName>
</protein>
<proteinExistence type="predicted"/>
<sequence length="693" mass="78730">MNNVIMLPKSLDDSDRNLDNLVQHYKNVFPFKTVDWSNFVWNVTGFVQDTARKAQSKKRLYFTQDNGLPNRVKQALEDMLPFHSSSLSEIAKCHICAKQIEKVKTVGNLQIKIGVYRYLDNELHKRNLPASSLTSRIFSDALQKAVNKLELSTAYRIGTHLNEISKFIDKHGLADVKIKFKSSLKRSQVQTESDTKMDAESITERSEKLPTQAVLMAVAKLTNMDLQGADRLYHAITEILFATGLRFDEVISLSVDCLYEKEIEELNQLTGALETYKFWELKYFSKKSQCVFSKVIAKSMVSIIKPAIDFVIDYQIPVRKVIKDIENNSYYNFFDEISGECLASDKAVYSLFASSRSNAATRLRKLGVKVKKDEDDNNSFLAEELQAVTSDLAASSIRKLWLELKSKTTSTCLSEMLFITQHQREHQIKSSNSWDFRLIAHTPYSDFMTGRITNTAEIKSIFERKNLLIDDKAFIVTSHQFRHFLNTICQLHEGITELEIARYFGRNYQADNQAYDHTNKVKIVMDNAQQILAANSITEDQAVEAMVNFTLVDSEEALEAIQNLSTTLVTSIGLCKHDFADSPCGKHYACLRGCSSYTRTKGDQIEIKELNRIIEQEKKHLIHAKESVAKEYWGSNNWLLSHQDLHDGCVKALSIEDDNNIDVGDTVQIFPEGNDSCLALEEENNSGSKGLLS</sequence>
<comment type="caution">
    <text evidence="1">The sequence shown here is derived from an EMBL/GenBank/DDBJ whole genome shotgun (WGS) entry which is preliminary data.</text>
</comment>
<evidence type="ECO:0000313" key="1">
    <source>
        <dbReference type="EMBL" id="GAA0856456.1"/>
    </source>
</evidence>
<dbReference type="EMBL" id="BAAAFD010000004">
    <property type="protein sequence ID" value="GAA0856456.1"/>
    <property type="molecule type" value="Genomic_DNA"/>
</dbReference>
<keyword evidence="2" id="KW-1185">Reference proteome</keyword>
<dbReference type="Proteomes" id="UP001500359">
    <property type="component" value="Unassembled WGS sequence"/>
</dbReference>
<name>A0ABP3WWI3_9ALTE</name>
<evidence type="ECO:0008006" key="3">
    <source>
        <dbReference type="Google" id="ProtNLM"/>
    </source>
</evidence>
<dbReference type="RefSeq" id="WP_343859058.1">
    <property type="nucleotide sequence ID" value="NZ_BAAAFD010000004.1"/>
</dbReference>